<dbReference type="GO" id="GO:0061542">
    <property type="term" value="F:3-demethylubiquinol 3-O-methyltransferase activity"/>
    <property type="evidence" value="ECO:0007669"/>
    <property type="project" value="UniProtKB-EC"/>
</dbReference>
<evidence type="ECO:0000313" key="3">
    <source>
        <dbReference type="Proteomes" id="UP001612812"/>
    </source>
</evidence>
<dbReference type="GO" id="GO:0032259">
    <property type="term" value="P:methylation"/>
    <property type="evidence" value="ECO:0007669"/>
    <property type="project" value="UniProtKB-KW"/>
</dbReference>
<accession>A0ABW7ZGT4</accession>
<dbReference type="EMBL" id="JBITLE010000002">
    <property type="protein sequence ID" value="MFI7261855.1"/>
    <property type="molecule type" value="Genomic_DNA"/>
</dbReference>
<keyword evidence="2" id="KW-0489">Methyltransferase</keyword>
<organism evidence="2 3">
    <name type="scientific">Micromonospora maritima</name>
    <dbReference type="NCBI Taxonomy" id="986711"/>
    <lineage>
        <taxon>Bacteria</taxon>
        <taxon>Bacillati</taxon>
        <taxon>Actinomycetota</taxon>
        <taxon>Actinomycetes</taxon>
        <taxon>Micromonosporales</taxon>
        <taxon>Micromonosporaceae</taxon>
        <taxon>Micromonospora</taxon>
    </lineage>
</organism>
<dbReference type="GO" id="GO:0102208">
    <property type="term" value="F:2-polyprenyl-6-hydroxyphenol methylase activity"/>
    <property type="evidence" value="ECO:0007669"/>
    <property type="project" value="UniProtKB-EC"/>
</dbReference>
<comment type="caution">
    <text evidence="2">The sequence shown here is derived from an EMBL/GenBank/DDBJ whole genome shotgun (WGS) entry which is preliminary data.</text>
</comment>
<dbReference type="SUPFAM" id="SSF53335">
    <property type="entry name" value="S-adenosyl-L-methionine-dependent methyltransferases"/>
    <property type="match status" value="1"/>
</dbReference>
<reference evidence="2 3" key="1">
    <citation type="submission" date="2024-10" db="EMBL/GenBank/DDBJ databases">
        <title>The Natural Products Discovery Center: Release of the First 8490 Sequenced Strains for Exploring Actinobacteria Biosynthetic Diversity.</title>
        <authorList>
            <person name="Kalkreuter E."/>
            <person name="Kautsar S.A."/>
            <person name="Yang D."/>
            <person name="Bader C.D."/>
            <person name="Teijaro C.N."/>
            <person name="Fluegel L."/>
            <person name="Davis C.M."/>
            <person name="Simpson J.R."/>
            <person name="Lauterbach L."/>
            <person name="Steele A.D."/>
            <person name="Gui C."/>
            <person name="Meng S."/>
            <person name="Li G."/>
            <person name="Viehrig K."/>
            <person name="Ye F."/>
            <person name="Su P."/>
            <person name="Kiefer A.F."/>
            <person name="Nichols A."/>
            <person name="Cepeda A.J."/>
            <person name="Yan W."/>
            <person name="Fan B."/>
            <person name="Jiang Y."/>
            <person name="Adhikari A."/>
            <person name="Zheng C.-J."/>
            <person name="Schuster L."/>
            <person name="Cowan T.M."/>
            <person name="Smanski M.J."/>
            <person name="Chevrette M.G."/>
            <person name="De Carvalho L.P.S."/>
            <person name="Shen B."/>
        </authorList>
    </citation>
    <scope>NUCLEOTIDE SEQUENCE [LARGE SCALE GENOMIC DNA]</scope>
    <source>
        <strain evidence="2 3">NPDC049845</strain>
    </source>
</reference>
<dbReference type="InterPro" id="IPR013216">
    <property type="entry name" value="Methyltransf_11"/>
</dbReference>
<dbReference type="EC" id="2.1.1.222" evidence="2"/>
<proteinExistence type="predicted"/>
<evidence type="ECO:0000313" key="2">
    <source>
        <dbReference type="EMBL" id="MFI7261855.1"/>
    </source>
</evidence>
<dbReference type="CDD" id="cd02440">
    <property type="entry name" value="AdoMet_MTases"/>
    <property type="match status" value="1"/>
</dbReference>
<keyword evidence="3" id="KW-1185">Reference proteome</keyword>
<evidence type="ECO:0000259" key="1">
    <source>
        <dbReference type="Pfam" id="PF08241"/>
    </source>
</evidence>
<dbReference type="Gene3D" id="3.40.50.150">
    <property type="entry name" value="Vaccinia Virus protein VP39"/>
    <property type="match status" value="1"/>
</dbReference>
<sequence>MDLTAHRAVIRKSAEEQERIADLFRLIPSRGDRALDAGAWDGYLAARLTERYDHVIALDLNAPTVDHERVECVQGDITALTYPDDSFDLVLCTEVLEHVPSRLLPLACAELARVARRDLIVGVPFRQDLRLGQTTCGQCGHRNPPWGHVNSFTLERLRGLFPGLRVEATSYVGRRSGTNALAAAVTDLAGNPRGTYQQEEGCLTCGAELVRPAWRPTTKALAALGVVLQAPTGWLRRNQPGWVHVHFVKG</sequence>
<keyword evidence="2" id="KW-0808">Transferase</keyword>
<name>A0ABW7ZGT4_9ACTN</name>
<protein>
    <submittedName>
        <fullName evidence="2">Class I SAM-dependent methyltransferase</fullName>
        <ecNumber evidence="2">2.1.1.222</ecNumber>
        <ecNumber evidence="2">2.1.1.64</ecNumber>
    </submittedName>
</protein>
<gene>
    <name evidence="2" type="ORF">ACIBP4_06000</name>
</gene>
<dbReference type="EC" id="2.1.1.64" evidence="2"/>
<dbReference type="Proteomes" id="UP001612812">
    <property type="component" value="Unassembled WGS sequence"/>
</dbReference>
<dbReference type="RefSeq" id="WP_396768026.1">
    <property type="nucleotide sequence ID" value="NZ_JBITLA010000001.1"/>
</dbReference>
<dbReference type="Pfam" id="PF08241">
    <property type="entry name" value="Methyltransf_11"/>
    <property type="match status" value="1"/>
</dbReference>
<dbReference type="InterPro" id="IPR029063">
    <property type="entry name" value="SAM-dependent_MTases_sf"/>
</dbReference>
<feature type="domain" description="Methyltransferase type 11" evidence="1">
    <location>
        <begin position="35"/>
        <end position="117"/>
    </location>
</feature>